<protein>
    <submittedName>
        <fullName evidence="1">Uncharacterized protein</fullName>
    </submittedName>
</protein>
<accession>B1HNK4</accession>
<sequence length="41" mass="4955">MAENLVLFGLVGCFFEMRRCYFFNGYGRDYFNSCRDGLWQK</sequence>
<reference evidence="1 2" key="1">
    <citation type="journal article" date="2008" name="J. Bacteriol.">
        <title>Complete genome sequence of the mosquitocidal bacterium Bacillus sphaericus C3-41 and comparison with those of closely related Bacillus species.</title>
        <authorList>
            <person name="Hu X."/>
            <person name="Fan W."/>
            <person name="Han B."/>
            <person name="Liu H."/>
            <person name="Zheng D."/>
            <person name="Li Q."/>
            <person name="Dong W."/>
            <person name="Yan J."/>
            <person name="Gao M."/>
            <person name="Berry C."/>
            <person name="Yuan Z."/>
        </authorList>
    </citation>
    <scope>NUCLEOTIDE SEQUENCE [LARGE SCALE GENOMIC DNA]</scope>
    <source>
        <strain evidence="1 2">C3-41</strain>
    </source>
</reference>
<dbReference type="Proteomes" id="UP000002164">
    <property type="component" value="Chromosome"/>
</dbReference>
<organism evidence="1 2">
    <name type="scientific">Lysinibacillus sphaericus (strain C3-41)</name>
    <dbReference type="NCBI Taxonomy" id="444177"/>
    <lineage>
        <taxon>Bacteria</taxon>
        <taxon>Bacillati</taxon>
        <taxon>Bacillota</taxon>
        <taxon>Bacilli</taxon>
        <taxon>Bacillales</taxon>
        <taxon>Bacillaceae</taxon>
        <taxon>Lysinibacillus</taxon>
    </lineage>
</organism>
<dbReference type="AlphaFoldDB" id="B1HNK4"/>
<evidence type="ECO:0000313" key="2">
    <source>
        <dbReference type="Proteomes" id="UP000002164"/>
    </source>
</evidence>
<name>B1HNK4_LYSSC</name>
<proteinExistence type="predicted"/>
<dbReference type="EnsemblBacteria" id="ACA40514">
    <property type="protein sequence ID" value="ACA40514"/>
    <property type="gene ID" value="Bsph_2985"/>
</dbReference>
<dbReference type="KEGG" id="lsp:Bsph_2985"/>
<gene>
    <name evidence="1" type="ordered locus">Bsph_2985</name>
</gene>
<dbReference type="EMBL" id="CP000817">
    <property type="protein sequence ID" value="ACA40514.1"/>
    <property type="molecule type" value="Genomic_DNA"/>
</dbReference>
<evidence type="ECO:0000313" key="1">
    <source>
        <dbReference type="EMBL" id="ACA40514.1"/>
    </source>
</evidence>
<dbReference type="HOGENOM" id="CLU_3272398_0_0_9"/>